<dbReference type="Proteomes" id="UP000028194">
    <property type="component" value="Chromosome"/>
</dbReference>
<feature type="transmembrane region" description="Helical" evidence="1">
    <location>
        <begin position="78"/>
        <end position="97"/>
    </location>
</feature>
<keyword evidence="1" id="KW-0472">Membrane</keyword>
<gene>
    <name evidence="2" type="ORF">NTE_03173</name>
</gene>
<feature type="transmembrane region" description="Helical" evidence="1">
    <location>
        <begin position="117"/>
        <end position="134"/>
    </location>
</feature>
<proteinExistence type="predicted"/>
<dbReference type="GeneID" id="41598831"/>
<accession>A0A075MVC1</accession>
<dbReference type="AlphaFoldDB" id="A0A075MVC1"/>
<evidence type="ECO:0000313" key="2">
    <source>
        <dbReference type="EMBL" id="AIF85205.1"/>
    </source>
</evidence>
<keyword evidence="3" id="KW-1185">Reference proteome</keyword>
<sequence>MQPATLGHHNPVGSGLIAVIPPIAGQPRRDPLEIAFVYPSSPPQPRPVIGEAYYFVIDILLLLLSIISGIGLLKRQRWAWFSAIGLFALVIFVHVAASIAVGPDEAGQGFIGTFDSSYGRLASIAISLTGFYLLSRRGVRNYLNNKTITWRRH</sequence>
<dbReference type="HOGENOM" id="CLU_1709040_0_0_2"/>
<organism evidence="2 3">
    <name type="scientific">Candidatus Nitrososphaera evergladensis SR1</name>
    <dbReference type="NCBI Taxonomy" id="1459636"/>
    <lineage>
        <taxon>Archaea</taxon>
        <taxon>Nitrososphaerota</taxon>
        <taxon>Nitrososphaeria</taxon>
        <taxon>Nitrososphaerales</taxon>
        <taxon>Nitrososphaeraceae</taxon>
        <taxon>Nitrososphaera</taxon>
    </lineage>
</organism>
<protein>
    <submittedName>
        <fullName evidence="2">Uncharacterized protein</fullName>
    </submittedName>
</protein>
<keyword evidence="1" id="KW-1133">Transmembrane helix</keyword>
<evidence type="ECO:0000256" key="1">
    <source>
        <dbReference type="SAM" id="Phobius"/>
    </source>
</evidence>
<dbReference type="RefSeq" id="WP_148701641.1">
    <property type="nucleotide sequence ID" value="NZ_CP007174.1"/>
</dbReference>
<feature type="transmembrane region" description="Helical" evidence="1">
    <location>
        <begin position="52"/>
        <end position="73"/>
    </location>
</feature>
<evidence type="ECO:0000313" key="3">
    <source>
        <dbReference type="Proteomes" id="UP000028194"/>
    </source>
</evidence>
<keyword evidence="1" id="KW-0812">Transmembrane</keyword>
<dbReference type="EMBL" id="CP007174">
    <property type="protein sequence ID" value="AIF85205.1"/>
    <property type="molecule type" value="Genomic_DNA"/>
</dbReference>
<name>A0A075MVC1_9ARCH</name>
<dbReference type="KEGG" id="nev:NTE_03173"/>
<reference evidence="2 3" key="1">
    <citation type="journal article" date="2014" name="PLoS ONE">
        <title>Genome Sequence of Candidatus Nitrososphaera evergladensis from Group I.1b Enriched from Everglades Soil Reveals Novel Genomic Features of the Ammonia-Oxidizing Archaea.</title>
        <authorList>
            <person name="Zhalnina K.V."/>
            <person name="Dias R."/>
            <person name="Leonard M.T."/>
            <person name="Dorr de Quadros P."/>
            <person name="Camargo F.A."/>
            <person name="Drew J.C."/>
            <person name="Farmerie W.G."/>
            <person name="Daroub S.H."/>
            <person name="Triplett E.W."/>
        </authorList>
    </citation>
    <scope>NUCLEOTIDE SEQUENCE [LARGE SCALE GENOMIC DNA]</scope>
    <source>
        <strain evidence="2 3">SR1</strain>
    </source>
</reference>